<evidence type="ECO:0000256" key="6">
    <source>
        <dbReference type="ARBA" id="ARBA00023015"/>
    </source>
</evidence>
<dbReference type="OrthoDB" id="153872at2759"/>
<organism evidence="11 12">
    <name type="scientific">Pisum sativum</name>
    <name type="common">Garden pea</name>
    <name type="synonym">Lathyrus oleraceus</name>
    <dbReference type="NCBI Taxonomy" id="3888"/>
    <lineage>
        <taxon>Eukaryota</taxon>
        <taxon>Viridiplantae</taxon>
        <taxon>Streptophyta</taxon>
        <taxon>Embryophyta</taxon>
        <taxon>Tracheophyta</taxon>
        <taxon>Spermatophyta</taxon>
        <taxon>Magnoliopsida</taxon>
        <taxon>eudicotyledons</taxon>
        <taxon>Gunneridae</taxon>
        <taxon>Pentapetalae</taxon>
        <taxon>rosids</taxon>
        <taxon>fabids</taxon>
        <taxon>Fabales</taxon>
        <taxon>Fabaceae</taxon>
        <taxon>Papilionoideae</taxon>
        <taxon>50 kb inversion clade</taxon>
        <taxon>NPAAA clade</taxon>
        <taxon>Hologalegina</taxon>
        <taxon>IRL clade</taxon>
        <taxon>Fabeae</taxon>
        <taxon>Lathyrus</taxon>
    </lineage>
</organism>
<evidence type="ECO:0000256" key="1">
    <source>
        <dbReference type="ARBA" id="ARBA00004123"/>
    </source>
</evidence>
<dbReference type="Gramene" id="Psat5g013840.1">
    <property type="protein sequence ID" value="Psat5g013840.1.cds"/>
    <property type="gene ID" value="Psat5g013840"/>
</dbReference>
<evidence type="ECO:0000259" key="10">
    <source>
        <dbReference type="PROSITE" id="PS50119"/>
    </source>
</evidence>
<keyword evidence="7" id="KW-0804">Transcription</keyword>
<dbReference type="EMBL" id="JAMSHJ010000005">
    <property type="protein sequence ID" value="KAI5402880.1"/>
    <property type="molecule type" value="Genomic_DNA"/>
</dbReference>
<reference evidence="11 12" key="1">
    <citation type="journal article" date="2022" name="Nat. Genet.">
        <title>Improved pea reference genome and pan-genome highlight genomic features and evolutionary characteristics.</title>
        <authorList>
            <person name="Yang T."/>
            <person name="Liu R."/>
            <person name="Luo Y."/>
            <person name="Hu S."/>
            <person name="Wang D."/>
            <person name="Wang C."/>
            <person name="Pandey M.K."/>
            <person name="Ge S."/>
            <person name="Xu Q."/>
            <person name="Li N."/>
            <person name="Li G."/>
            <person name="Huang Y."/>
            <person name="Saxena R.K."/>
            <person name="Ji Y."/>
            <person name="Li M."/>
            <person name="Yan X."/>
            <person name="He Y."/>
            <person name="Liu Y."/>
            <person name="Wang X."/>
            <person name="Xiang C."/>
            <person name="Varshney R.K."/>
            <person name="Ding H."/>
            <person name="Gao S."/>
            <person name="Zong X."/>
        </authorList>
    </citation>
    <scope>NUCLEOTIDE SEQUENCE [LARGE SCALE GENOMIC DNA]</scope>
    <source>
        <strain evidence="11 12">cv. Zhongwan 6</strain>
    </source>
</reference>
<evidence type="ECO:0000256" key="2">
    <source>
        <dbReference type="ARBA" id="ARBA00022723"/>
    </source>
</evidence>
<dbReference type="AlphaFoldDB" id="A0A9D4WLA6"/>
<dbReference type="Proteomes" id="UP001058974">
    <property type="component" value="Chromosome 5"/>
</dbReference>
<evidence type="ECO:0000256" key="5">
    <source>
        <dbReference type="ARBA" id="ARBA00022833"/>
    </source>
</evidence>
<dbReference type="Pfam" id="PF00643">
    <property type="entry name" value="zf-B_box"/>
    <property type="match status" value="1"/>
</dbReference>
<dbReference type="Gene3D" id="3.30.160.60">
    <property type="entry name" value="Classic Zinc Finger"/>
    <property type="match status" value="1"/>
</dbReference>
<accession>A0A9D4WLA6</accession>
<evidence type="ECO:0000313" key="11">
    <source>
        <dbReference type="EMBL" id="KAI5402880.1"/>
    </source>
</evidence>
<gene>
    <name evidence="11" type="ORF">KIW84_050467</name>
</gene>
<dbReference type="Gramene" id="Psat05G0046700-T1">
    <property type="protein sequence ID" value="KAI5402880.1"/>
    <property type="gene ID" value="KIW84_050467"/>
</dbReference>
<keyword evidence="5" id="KW-0862">Zinc</keyword>
<evidence type="ECO:0000256" key="7">
    <source>
        <dbReference type="ARBA" id="ARBA00023163"/>
    </source>
</evidence>
<dbReference type="PANTHER" id="PTHR31832:SF52">
    <property type="entry name" value="B-BOX ZINC FINGER PROTEIN 21"/>
    <property type="match status" value="1"/>
</dbReference>
<dbReference type="PANTHER" id="PTHR31832">
    <property type="entry name" value="B-BOX ZINC FINGER PROTEIN 22"/>
    <property type="match status" value="1"/>
</dbReference>
<keyword evidence="8" id="KW-0539">Nucleus</keyword>
<dbReference type="InterPro" id="IPR051979">
    <property type="entry name" value="B-box_zinc_finger"/>
</dbReference>
<sequence length="230" mass="25516">MKIQCDVCNKRQASLFCTADEAALCSACDHRVHHANKLASKHHRFSLNHANSPNNFPLCDICLERRGFVFCQQDRAIVCKECDFKNHGSNEHTKKHSRFLLSGIKLLSPGSTSPPPLSPAPPAPAFNKVISNEETATGFTISEYLINTIPGWKFEDFFDSPSSVSFHGEDKFSLVDDAENMVSFSGGIRVPQAPTSSLYYSSKMDNRLFSSSSLKDDNNFTVPQIINPPN</sequence>
<evidence type="ECO:0000256" key="3">
    <source>
        <dbReference type="ARBA" id="ARBA00022737"/>
    </source>
</evidence>
<evidence type="ECO:0000313" key="12">
    <source>
        <dbReference type="Proteomes" id="UP001058974"/>
    </source>
</evidence>
<comment type="subcellular location">
    <subcellularLocation>
        <location evidence="1">Nucleus</location>
    </subcellularLocation>
</comment>
<keyword evidence="12" id="KW-1185">Reference proteome</keyword>
<dbReference type="GO" id="GO:0006355">
    <property type="term" value="P:regulation of DNA-templated transcription"/>
    <property type="evidence" value="ECO:0007669"/>
    <property type="project" value="TreeGrafter"/>
</dbReference>
<keyword evidence="2" id="KW-0479">Metal-binding</keyword>
<feature type="domain" description="B box-type" evidence="10">
    <location>
        <begin position="54"/>
        <end position="101"/>
    </location>
</feature>
<dbReference type="SMART" id="SM00336">
    <property type="entry name" value="BBOX"/>
    <property type="match status" value="2"/>
</dbReference>
<dbReference type="Gramene" id="PSAT_LOCUS24345_t1">
    <property type="protein sequence ID" value="CAL5205421.1"/>
    <property type="gene ID" value="PSAT_LOCUS24345"/>
</dbReference>
<proteinExistence type="predicted"/>
<evidence type="ECO:0000256" key="9">
    <source>
        <dbReference type="PROSITE-ProRule" id="PRU00024"/>
    </source>
</evidence>
<keyword evidence="4 9" id="KW-0863">Zinc-finger</keyword>
<evidence type="ECO:0000256" key="8">
    <source>
        <dbReference type="ARBA" id="ARBA00023242"/>
    </source>
</evidence>
<dbReference type="GO" id="GO:0008270">
    <property type="term" value="F:zinc ion binding"/>
    <property type="evidence" value="ECO:0007669"/>
    <property type="project" value="UniProtKB-KW"/>
</dbReference>
<dbReference type="CDD" id="cd19821">
    <property type="entry name" value="Bbox1_BBX-like"/>
    <property type="match status" value="2"/>
</dbReference>
<keyword evidence="6" id="KW-0805">Transcription regulation</keyword>
<keyword evidence="3" id="KW-0677">Repeat</keyword>
<name>A0A9D4WLA6_PEA</name>
<dbReference type="PROSITE" id="PS50119">
    <property type="entry name" value="ZF_BBOX"/>
    <property type="match status" value="2"/>
</dbReference>
<feature type="domain" description="B box-type" evidence="10">
    <location>
        <begin position="1"/>
        <end position="47"/>
    </location>
</feature>
<evidence type="ECO:0000256" key="4">
    <source>
        <dbReference type="ARBA" id="ARBA00022771"/>
    </source>
</evidence>
<dbReference type="GO" id="GO:0009640">
    <property type="term" value="P:photomorphogenesis"/>
    <property type="evidence" value="ECO:0007669"/>
    <property type="project" value="TreeGrafter"/>
</dbReference>
<dbReference type="InterPro" id="IPR049808">
    <property type="entry name" value="CONSTANS-like_Bbox1"/>
</dbReference>
<comment type="caution">
    <text evidence="11">The sequence shown here is derived from an EMBL/GenBank/DDBJ whole genome shotgun (WGS) entry which is preliminary data.</text>
</comment>
<protein>
    <recommendedName>
        <fullName evidence="10">B box-type domain-containing protein</fullName>
    </recommendedName>
</protein>
<dbReference type="InterPro" id="IPR000315">
    <property type="entry name" value="Znf_B-box"/>
</dbReference>
<dbReference type="GO" id="GO:0005634">
    <property type="term" value="C:nucleus"/>
    <property type="evidence" value="ECO:0007669"/>
    <property type="project" value="UniProtKB-SubCell"/>
</dbReference>